<dbReference type="InterPro" id="IPR039422">
    <property type="entry name" value="MarR/SlyA-like"/>
</dbReference>
<dbReference type="PROSITE" id="PS01117">
    <property type="entry name" value="HTH_MARR_1"/>
    <property type="match status" value="1"/>
</dbReference>
<dbReference type="InterPro" id="IPR036388">
    <property type="entry name" value="WH-like_DNA-bd_sf"/>
</dbReference>
<evidence type="ECO:0000256" key="1">
    <source>
        <dbReference type="ARBA" id="ARBA00023015"/>
    </source>
</evidence>
<dbReference type="InterPro" id="IPR000835">
    <property type="entry name" value="HTH_MarR-typ"/>
</dbReference>
<dbReference type="Pfam" id="PF12802">
    <property type="entry name" value="MarR_2"/>
    <property type="match status" value="1"/>
</dbReference>
<dbReference type="PANTHER" id="PTHR33164">
    <property type="entry name" value="TRANSCRIPTIONAL REGULATOR, MARR FAMILY"/>
    <property type="match status" value="1"/>
</dbReference>
<proteinExistence type="predicted"/>
<evidence type="ECO:0000313" key="5">
    <source>
        <dbReference type="EMBL" id="MEJ8278524.1"/>
    </source>
</evidence>
<dbReference type="Proteomes" id="UP001364211">
    <property type="component" value="Unassembled WGS sequence"/>
</dbReference>
<keyword evidence="2" id="KW-0238">DNA-binding</keyword>
<dbReference type="PROSITE" id="PS50995">
    <property type="entry name" value="HTH_MARR_2"/>
    <property type="match status" value="1"/>
</dbReference>
<keyword evidence="3" id="KW-0804">Transcription</keyword>
<comment type="caution">
    <text evidence="5">The sequence shown here is derived from an EMBL/GenBank/DDBJ whole genome shotgun (WGS) entry which is preliminary data.</text>
</comment>
<keyword evidence="1" id="KW-0805">Transcription regulation</keyword>
<gene>
    <name evidence="5" type="ORF">WJX68_06235</name>
</gene>
<dbReference type="PANTHER" id="PTHR33164:SF43">
    <property type="entry name" value="HTH-TYPE TRANSCRIPTIONAL REPRESSOR YETL"/>
    <property type="match status" value="1"/>
</dbReference>
<evidence type="ECO:0000259" key="4">
    <source>
        <dbReference type="PROSITE" id="PS50995"/>
    </source>
</evidence>
<dbReference type="RefSeq" id="WP_340286912.1">
    <property type="nucleotide sequence ID" value="NZ_JBBJUP010000004.1"/>
</dbReference>
<name>A0ABU8T3L4_9PSEU</name>
<dbReference type="SUPFAM" id="SSF46785">
    <property type="entry name" value="Winged helix' DNA-binding domain"/>
    <property type="match status" value="1"/>
</dbReference>
<sequence>MTEVNGPAEWVELVGSVHDLSRVLRAAGERAVGLDAITGSEHEVLRWVSARPGQTVSAVARGLGLQPSNVSTTVRSLVGRDLVERRTDPADGRRALLHPTARAQRHGELLAAAWSREIRRALGELTGADADALRAAVPALRRLAGALDPARDPVTAGPA</sequence>
<dbReference type="InterPro" id="IPR036390">
    <property type="entry name" value="WH_DNA-bd_sf"/>
</dbReference>
<keyword evidence="6" id="KW-1185">Reference proteome</keyword>
<dbReference type="Gene3D" id="1.10.10.10">
    <property type="entry name" value="Winged helix-like DNA-binding domain superfamily/Winged helix DNA-binding domain"/>
    <property type="match status" value="1"/>
</dbReference>
<evidence type="ECO:0000256" key="3">
    <source>
        <dbReference type="ARBA" id="ARBA00023163"/>
    </source>
</evidence>
<feature type="domain" description="HTH marR-type" evidence="4">
    <location>
        <begin position="10"/>
        <end position="142"/>
    </location>
</feature>
<reference evidence="5 6" key="1">
    <citation type="submission" date="2024-03" db="EMBL/GenBank/DDBJ databases">
        <title>Draft genome sequence of Pseudonocardia sp. DW16-2.</title>
        <authorList>
            <person name="Duangmal K."/>
        </authorList>
    </citation>
    <scope>NUCLEOTIDE SEQUENCE [LARGE SCALE GENOMIC DNA]</scope>
    <source>
        <strain evidence="5 6">DW16-2</strain>
    </source>
</reference>
<protein>
    <submittedName>
        <fullName evidence="5">MarR family winged helix-turn-helix transcriptional regulator</fullName>
    </submittedName>
</protein>
<dbReference type="EMBL" id="JBBJUP010000004">
    <property type="protein sequence ID" value="MEJ8278524.1"/>
    <property type="molecule type" value="Genomic_DNA"/>
</dbReference>
<accession>A0ABU8T3L4</accession>
<organism evidence="5 6">
    <name type="scientific">Pseudonocardia spirodelae</name>
    <dbReference type="NCBI Taxonomy" id="3133431"/>
    <lineage>
        <taxon>Bacteria</taxon>
        <taxon>Bacillati</taxon>
        <taxon>Actinomycetota</taxon>
        <taxon>Actinomycetes</taxon>
        <taxon>Pseudonocardiales</taxon>
        <taxon>Pseudonocardiaceae</taxon>
        <taxon>Pseudonocardia</taxon>
    </lineage>
</organism>
<dbReference type="InterPro" id="IPR023187">
    <property type="entry name" value="Tscrpt_reg_MarR-type_CS"/>
</dbReference>
<evidence type="ECO:0000256" key="2">
    <source>
        <dbReference type="ARBA" id="ARBA00023125"/>
    </source>
</evidence>
<dbReference type="SMART" id="SM00347">
    <property type="entry name" value="HTH_MARR"/>
    <property type="match status" value="1"/>
</dbReference>
<evidence type="ECO:0000313" key="6">
    <source>
        <dbReference type="Proteomes" id="UP001364211"/>
    </source>
</evidence>